<dbReference type="GO" id="GO:0003676">
    <property type="term" value="F:nucleic acid binding"/>
    <property type="evidence" value="ECO:0007669"/>
    <property type="project" value="InterPro"/>
</dbReference>
<dbReference type="GO" id="GO:0004527">
    <property type="term" value="F:exonuclease activity"/>
    <property type="evidence" value="ECO:0007669"/>
    <property type="project" value="UniProtKB-KW"/>
</dbReference>
<evidence type="ECO:0000256" key="1">
    <source>
        <dbReference type="ARBA" id="ARBA00005915"/>
    </source>
</evidence>
<evidence type="ECO:0000256" key="2">
    <source>
        <dbReference type="ARBA" id="ARBA00019841"/>
    </source>
</evidence>
<dbReference type="InterPro" id="IPR001667">
    <property type="entry name" value="DDH_dom"/>
</dbReference>
<dbReference type="SUPFAM" id="SSF64182">
    <property type="entry name" value="DHH phosphoesterases"/>
    <property type="match status" value="1"/>
</dbReference>
<evidence type="ECO:0000313" key="9">
    <source>
        <dbReference type="EMBL" id="KKU86573.1"/>
    </source>
</evidence>
<dbReference type="PATRIC" id="fig|1618445.3.peg.1109"/>
<dbReference type="PANTHER" id="PTHR30255">
    <property type="entry name" value="SINGLE-STRANDED-DNA-SPECIFIC EXONUCLEASE RECJ"/>
    <property type="match status" value="1"/>
</dbReference>
<dbReference type="PANTHER" id="PTHR30255:SF2">
    <property type="entry name" value="SINGLE-STRANDED-DNA-SPECIFIC EXONUCLEASE RECJ"/>
    <property type="match status" value="1"/>
</dbReference>
<feature type="domain" description="RecJ OB" evidence="8">
    <location>
        <begin position="321"/>
        <end position="427"/>
    </location>
</feature>
<evidence type="ECO:0000256" key="5">
    <source>
        <dbReference type="ARBA" id="ARBA00022839"/>
    </source>
</evidence>
<dbReference type="AlphaFoldDB" id="A0A0G1W8A8"/>
<dbReference type="EMBL" id="LCOY01000053">
    <property type="protein sequence ID" value="KKU86573.1"/>
    <property type="molecule type" value="Genomic_DNA"/>
</dbReference>
<dbReference type="Proteomes" id="UP000034739">
    <property type="component" value="Unassembled WGS sequence"/>
</dbReference>
<dbReference type="Pfam" id="PF17768">
    <property type="entry name" value="RecJ_OB"/>
    <property type="match status" value="1"/>
</dbReference>
<dbReference type="InterPro" id="IPR051673">
    <property type="entry name" value="SSDNA_exonuclease_RecJ"/>
</dbReference>
<evidence type="ECO:0000256" key="4">
    <source>
        <dbReference type="ARBA" id="ARBA00022801"/>
    </source>
</evidence>
<protein>
    <recommendedName>
        <fullName evidence="2">Single-stranded-DNA-specific exonuclease RecJ</fullName>
    </recommendedName>
</protein>
<dbReference type="Pfam" id="PF01368">
    <property type="entry name" value="DHH"/>
    <property type="match status" value="1"/>
</dbReference>
<dbReference type="InterPro" id="IPR038763">
    <property type="entry name" value="DHH_sf"/>
</dbReference>
<keyword evidence="4" id="KW-0378">Hydrolase</keyword>
<feature type="domain" description="DDH" evidence="6">
    <location>
        <begin position="2"/>
        <end position="90"/>
    </location>
</feature>
<gene>
    <name evidence="9" type="ORF">UY16_C0053G0016</name>
</gene>
<evidence type="ECO:0000256" key="3">
    <source>
        <dbReference type="ARBA" id="ARBA00022722"/>
    </source>
</evidence>
<keyword evidence="3" id="KW-0540">Nuclease</keyword>
<evidence type="ECO:0000259" key="8">
    <source>
        <dbReference type="Pfam" id="PF17768"/>
    </source>
</evidence>
<comment type="caution">
    <text evidence="9">The sequence shown here is derived from an EMBL/GenBank/DDBJ whole genome shotgun (WGS) entry which is preliminary data.</text>
</comment>
<dbReference type="Gene3D" id="3.90.1640.30">
    <property type="match status" value="1"/>
</dbReference>
<organism evidence="9 10">
    <name type="scientific">Candidatus Gottesmanbacteria bacterium GW2011_GWA2_47_9</name>
    <dbReference type="NCBI Taxonomy" id="1618445"/>
    <lineage>
        <taxon>Bacteria</taxon>
        <taxon>Candidatus Gottesmaniibacteriota</taxon>
    </lineage>
</organism>
<dbReference type="Pfam" id="PF02272">
    <property type="entry name" value="DHHA1"/>
    <property type="match status" value="1"/>
</dbReference>
<keyword evidence="5 9" id="KW-0269">Exonuclease</keyword>
<dbReference type="InterPro" id="IPR041122">
    <property type="entry name" value="RecJ_OB"/>
</dbReference>
<sequence>MSVDCGIRGADAARRAKELGVDLVITDHHEPEATLPPALAVINPKRADCRYPDKHLAGVGVALKVVQALTERAGRQKWLPAFVKVAAIGTLADVVPLVGENRIIAKLGLEGLSRGPNSVGLRALIDCAGLGGKKLDSFHVAFMLAPRVNAAGRMASPDIATRLLLASGEEMDAEARALAEQLNSENLRRQQEEADMVAEARRVIENDPAIGAHSLLVVGGEGWHRGVIGIVASKIVDAFFKPTIVISIEGDLAHGSCRSIPAFDMLGALERVGDLFVRFGGHRQAAGLTIETARIPEFRARLTAYADEALEPDQLMPRLRIDGPLPLRSITPGVVSGIAALEPFGASNPRPVFHASPVDLADGPRTVKERHLSMSFRQQGRVFRAIAWRAAERAGFLNEHRTGLDLAFSLDENQYQGETYIQLTVADFRAAEIGSDPISC</sequence>
<name>A0A0G1W8A8_9BACT</name>
<evidence type="ECO:0000313" key="10">
    <source>
        <dbReference type="Proteomes" id="UP000034739"/>
    </source>
</evidence>
<comment type="similarity">
    <text evidence="1">Belongs to the RecJ family.</text>
</comment>
<dbReference type="InterPro" id="IPR003156">
    <property type="entry name" value="DHHA1_dom"/>
</dbReference>
<evidence type="ECO:0000259" key="7">
    <source>
        <dbReference type="Pfam" id="PF02272"/>
    </source>
</evidence>
<evidence type="ECO:0000259" key="6">
    <source>
        <dbReference type="Pfam" id="PF01368"/>
    </source>
</evidence>
<dbReference type="Gene3D" id="3.10.310.30">
    <property type="match status" value="1"/>
</dbReference>
<reference evidence="9 10" key="1">
    <citation type="journal article" date="2015" name="Nature">
        <title>rRNA introns, odd ribosomes, and small enigmatic genomes across a large radiation of phyla.</title>
        <authorList>
            <person name="Brown C.T."/>
            <person name="Hug L.A."/>
            <person name="Thomas B.C."/>
            <person name="Sharon I."/>
            <person name="Castelle C.J."/>
            <person name="Singh A."/>
            <person name="Wilkins M.J."/>
            <person name="Williams K.H."/>
            <person name="Banfield J.F."/>
        </authorList>
    </citation>
    <scope>NUCLEOTIDE SEQUENCE [LARGE SCALE GENOMIC DNA]</scope>
</reference>
<feature type="domain" description="DHHA1" evidence="7">
    <location>
        <begin position="215"/>
        <end position="306"/>
    </location>
</feature>
<accession>A0A0G1W8A8</accession>
<proteinExistence type="inferred from homology"/>